<sequence length="128" mass="14147">MPPKDDKRKKDARMSAKKGKDPVNKSGDDETELSWFHGRPPSSSSFTTGPSGLSSTLYRDWIPSHLESHWGQEVPFNKTSSSPAQKTADLLLLQCRSTCKLALVLHHETCMNDPVGRAPQTQQPTALC</sequence>
<feature type="compositionally biased region" description="Basic and acidic residues" evidence="1">
    <location>
        <begin position="1"/>
        <end position="28"/>
    </location>
</feature>
<reference evidence="2" key="1">
    <citation type="submission" date="2022-03" db="EMBL/GenBank/DDBJ databases">
        <title>Genomic analyses of argali, domestic sheep and their hybrids provide insights into chromosomal evolution, heterosis and genetic basis of agronomic traits.</title>
        <authorList>
            <person name="Li M."/>
        </authorList>
    </citation>
    <scope>NUCLEOTIDE SEQUENCE</scope>
    <source>
        <strain evidence="2">CAU-MHL-2022a</strain>
        <tissue evidence="2">Skin</tissue>
    </source>
</reference>
<evidence type="ECO:0000313" key="3">
    <source>
        <dbReference type="Proteomes" id="UP001214576"/>
    </source>
</evidence>
<dbReference type="Proteomes" id="UP001214576">
    <property type="component" value="Unassembled WGS sequence"/>
</dbReference>
<dbReference type="EMBL" id="JAKZEL010000004">
    <property type="protein sequence ID" value="KAI4544429.1"/>
    <property type="molecule type" value="Genomic_DNA"/>
</dbReference>
<gene>
    <name evidence="2" type="ORF">MG293_004695</name>
</gene>
<comment type="caution">
    <text evidence="2">The sequence shown here is derived from an EMBL/GenBank/DDBJ whole genome shotgun (WGS) entry which is preliminary data.</text>
</comment>
<dbReference type="AlphaFoldDB" id="A0AAD4UIL4"/>
<name>A0AAD4UIL4_OVIAM</name>
<feature type="region of interest" description="Disordered" evidence="1">
    <location>
        <begin position="1"/>
        <end position="52"/>
    </location>
</feature>
<keyword evidence="3" id="KW-1185">Reference proteome</keyword>
<evidence type="ECO:0000313" key="2">
    <source>
        <dbReference type="EMBL" id="KAI4544429.1"/>
    </source>
</evidence>
<organism evidence="2 3">
    <name type="scientific">Ovis ammon polii</name>
    <dbReference type="NCBI Taxonomy" id="230172"/>
    <lineage>
        <taxon>Eukaryota</taxon>
        <taxon>Metazoa</taxon>
        <taxon>Chordata</taxon>
        <taxon>Craniata</taxon>
        <taxon>Vertebrata</taxon>
        <taxon>Euteleostomi</taxon>
        <taxon>Mammalia</taxon>
        <taxon>Eutheria</taxon>
        <taxon>Laurasiatheria</taxon>
        <taxon>Artiodactyla</taxon>
        <taxon>Ruminantia</taxon>
        <taxon>Pecora</taxon>
        <taxon>Bovidae</taxon>
        <taxon>Caprinae</taxon>
        <taxon>Ovis</taxon>
    </lineage>
</organism>
<protein>
    <submittedName>
        <fullName evidence="2">Uncharacterized protein</fullName>
    </submittedName>
</protein>
<proteinExistence type="predicted"/>
<evidence type="ECO:0000256" key="1">
    <source>
        <dbReference type="SAM" id="MobiDB-lite"/>
    </source>
</evidence>
<accession>A0AAD4UIL4</accession>
<feature type="compositionally biased region" description="Low complexity" evidence="1">
    <location>
        <begin position="38"/>
        <end position="52"/>
    </location>
</feature>